<dbReference type="PANTHER" id="PTHR10629:SF52">
    <property type="entry name" value="DNA (CYTOSINE-5)-METHYLTRANSFERASE 1"/>
    <property type="match status" value="1"/>
</dbReference>
<dbReference type="PROSITE" id="PS51679">
    <property type="entry name" value="SAM_MT_C5"/>
    <property type="match status" value="1"/>
</dbReference>
<name>A0ABT3RPC8_9BACT</name>
<keyword evidence="4 7" id="KW-0949">S-adenosyl-L-methionine</keyword>
<dbReference type="InterPro" id="IPR029063">
    <property type="entry name" value="SAM-dependent_MTases_sf"/>
</dbReference>
<dbReference type="Pfam" id="PF00145">
    <property type="entry name" value="DNA_methylase"/>
    <property type="match status" value="2"/>
</dbReference>
<dbReference type="InterPro" id="IPR050390">
    <property type="entry name" value="C5-Methyltransferase"/>
</dbReference>
<evidence type="ECO:0000313" key="10">
    <source>
        <dbReference type="Proteomes" id="UP001209885"/>
    </source>
</evidence>
<evidence type="ECO:0000256" key="7">
    <source>
        <dbReference type="PROSITE-ProRule" id="PRU01016"/>
    </source>
</evidence>
<comment type="caution">
    <text evidence="9">The sequence shown here is derived from an EMBL/GenBank/DDBJ whole genome shotgun (WGS) entry which is preliminary data.</text>
</comment>
<keyword evidence="3 7" id="KW-0808">Transferase</keyword>
<evidence type="ECO:0000313" key="9">
    <source>
        <dbReference type="EMBL" id="MCX2743660.1"/>
    </source>
</evidence>
<organism evidence="9 10">
    <name type="scientific">Mangrovivirga halotolerans</name>
    <dbReference type="NCBI Taxonomy" id="2993936"/>
    <lineage>
        <taxon>Bacteria</taxon>
        <taxon>Pseudomonadati</taxon>
        <taxon>Bacteroidota</taxon>
        <taxon>Cytophagia</taxon>
        <taxon>Cytophagales</taxon>
        <taxon>Mangrovivirgaceae</taxon>
        <taxon>Mangrovivirga</taxon>
    </lineage>
</organism>
<evidence type="ECO:0000256" key="3">
    <source>
        <dbReference type="ARBA" id="ARBA00022679"/>
    </source>
</evidence>
<dbReference type="GO" id="GO:0032259">
    <property type="term" value="P:methylation"/>
    <property type="evidence" value="ECO:0007669"/>
    <property type="project" value="UniProtKB-KW"/>
</dbReference>
<sequence length="552" mass="63505">MAIPVIDLFAGPGGLGEGFSSLLDDNNERIFDIKLSIEKDVNAHETLRLRSFFRKFKPDEVPEAYYNIVRAKSWRKRKELIEKLKDDFPVEWDEADQEAWCVELPYPEEYSSEGERKGGYNKKEIEERNNLIDDRISQALSNEKNFLLIGGPPCQAYSLVGRSRNKGIFNEDHRVHLYKEYLRIIAKHQPAAFIMENVKGLLSSSVDGVKIFDLIHKDLNNPTSVFPEYSCPKYRIFSLTKNPKSIKNGEPEYRSGKDYLIKSEDYGIPQKRHRVILFGIREDFQHPGQFLEKKGKVPLKDVIGDIPPVRSGISRRFTGYDNENKYANGNPKRVYQKLNDSDDLWSSVINKQINNLKKWGDLPLNGLKSGPTEYTNGIGSEFIKCNKTIDPKHPLKSWFIDDKLQGLANHESRSHLTQDLMRYMFAGLYVDKFGTFPRLKDYAKHNSDLIPDHANVDSGKFTDRFRVQIANEPATTVTSHISKDGHYFIHYDPSQCRSLTVREAARIQTFPDNYLFCGSRTAQFHQVGNAVPPYLAYQIAKIVLDFYKKNVS</sequence>
<dbReference type="EMBL" id="JAPFQN010000004">
    <property type="protein sequence ID" value="MCX2743660.1"/>
    <property type="molecule type" value="Genomic_DNA"/>
</dbReference>
<evidence type="ECO:0000256" key="4">
    <source>
        <dbReference type="ARBA" id="ARBA00022691"/>
    </source>
</evidence>
<evidence type="ECO:0000256" key="1">
    <source>
        <dbReference type="ARBA" id="ARBA00011975"/>
    </source>
</evidence>
<gene>
    <name evidence="9" type="primary">dcm</name>
    <name evidence="9" type="ORF">OO013_07280</name>
</gene>
<comment type="catalytic activity">
    <reaction evidence="6">
        <text>a 2'-deoxycytidine in DNA + S-adenosyl-L-methionine = a 5-methyl-2'-deoxycytidine in DNA + S-adenosyl-L-homocysteine + H(+)</text>
        <dbReference type="Rhea" id="RHEA:13681"/>
        <dbReference type="Rhea" id="RHEA-COMP:11369"/>
        <dbReference type="Rhea" id="RHEA-COMP:11370"/>
        <dbReference type="ChEBI" id="CHEBI:15378"/>
        <dbReference type="ChEBI" id="CHEBI:57856"/>
        <dbReference type="ChEBI" id="CHEBI:59789"/>
        <dbReference type="ChEBI" id="CHEBI:85452"/>
        <dbReference type="ChEBI" id="CHEBI:85454"/>
        <dbReference type="EC" id="2.1.1.37"/>
    </reaction>
</comment>
<evidence type="ECO:0000256" key="5">
    <source>
        <dbReference type="ARBA" id="ARBA00022747"/>
    </source>
</evidence>
<dbReference type="EC" id="2.1.1.37" evidence="1"/>
<accession>A0ABT3RPC8</accession>
<dbReference type="SUPFAM" id="SSF53335">
    <property type="entry name" value="S-adenosyl-L-methionine-dependent methyltransferases"/>
    <property type="match status" value="1"/>
</dbReference>
<keyword evidence="5" id="KW-0680">Restriction system</keyword>
<dbReference type="PRINTS" id="PR00105">
    <property type="entry name" value="C5METTRFRASE"/>
</dbReference>
<dbReference type="PANTHER" id="PTHR10629">
    <property type="entry name" value="CYTOSINE-SPECIFIC METHYLTRANSFERASE"/>
    <property type="match status" value="1"/>
</dbReference>
<dbReference type="Gene3D" id="3.90.120.10">
    <property type="entry name" value="DNA Methylase, subunit A, domain 2"/>
    <property type="match status" value="1"/>
</dbReference>
<dbReference type="Proteomes" id="UP001209885">
    <property type="component" value="Unassembled WGS sequence"/>
</dbReference>
<keyword evidence="2 7" id="KW-0489">Methyltransferase</keyword>
<dbReference type="InterPro" id="IPR001525">
    <property type="entry name" value="C5_MeTfrase"/>
</dbReference>
<evidence type="ECO:0000256" key="8">
    <source>
        <dbReference type="RuleBase" id="RU000416"/>
    </source>
</evidence>
<dbReference type="Gene3D" id="3.40.50.150">
    <property type="entry name" value="Vaccinia Virus protein VP39"/>
    <property type="match status" value="1"/>
</dbReference>
<feature type="active site" evidence="7">
    <location>
        <position position="154"/>
    </location>
</feature>
<evidence type="ECO:0000256" key="6">
    <source>
        <dbReference type="ARBA" id="ARBA00047422"/>
    </source>
</evidence>
<evidence type="ECO:0000256" key="2">
    <source>
        <dbReference type="ARBA" id="ARBA00022603"/>
    </source>
</evidence>
<keyword evidence="10" id="KW-1185">Reference proteome</keyword>
<proteinExistence type="inferred from homology"/>
<comment type="similarity">
    <text evidence="7 8">Belongs to the class I-like SAM-binding methyltransferase superfamily. C5-methyltransferase family.</text>
</comment>
<dbReference type="NCBIfam" id="TIGR00675">
    <property type="entry name" value="dcm"/>
    <property type="match status" value="1"/>
</dbReference>
<dbReference type="GO" id="GO:0003886">
    <property type="term" value="F:DNA (cytosine-5-)-methyltransferase activity"/>
    <property type="evidence" value="ECO:0007669"/>
    <property type="project" value="UniProtKB-EC"/>
</dbReference>
<dbReference type="RefSeq" id="WP_266056061.1">
    <property type="nucleotide sequence ID" value="NZ_JAPFQN010000004.1"/>
</dbReference>
<reference evidence="9 10" key="1">
    <citation type="submission" date="2022-11" db="EMBL/GenBank/DDBJ databases">
        <title>The characterization of three novel Bacteroidetes species and genomic analysis of their roles in tidal elemental geochemical cycles.</title>
        <authorList>
            <person name="Ma K."/>
        </authorList>
    </citation>
    <scope>NUCLEOTIDE SEQUENCE [LARGE SCALE GENOMIC DNA]</scope>
    <source>
        <strain evidence="9 10">M17</strain>
    </source>
</reference>
<protein>
    <recommendedName>
        <fullName evidence="1">DNA (cytosine-5-)-methyltransferase</fullName>
        <ecNumber evidence="1">2.1.1.37</ecNumber>
    </recommendedName>
</protein>